<dbReference type="SUPFAM" id="SSF56112">
    <property type="entry name" value="Protein kinase-like (PK-like)"/>
    <property type="match status" value="1"/>
</dbReference>
<keyword evidence="1" id="KW-0418">Kinase</keyword>
<protein>
    <submittedName>
        <fullName evidence="1">Ser/Thr protein kinase RdoA involved in Cpx stress response, MazF antagonist</fullName>
    </submittedName>
</protein>
<proteinExistence type="predicted"/>
<name>A0A1H3PJP4_9PSEU</name>
<reference evidence="2" key="1">
    <citation type="submission" date="2016-10" db="EMBL/GenBank/DDBJ databases">
        <authorList>
            <person name="Varghese N."/>
            <person name="Submissions S."/>
        </authorList>
    </citation>
    <scope>NUCLEOTIDE SEQUENCE [LARGE SCALE GENOMIC DNA]</scope>
    <source>
        <strain evidence="2">CGMCC 4.3530</strain>
    </source>
</reference>
<sequence>MQWSLGRARPRSVFVVGTSRSLPFGARGTVLTMSLGDLPSWLPGWCVDQLGDEPVGVLFEVRSISAVLGLRLADGRDVVVKAREDDGRAASCVVAQARLAERGFPCPLPLTPALGVGALTVHAEESRPGGELLRGDSQDVAVSCAAVFARLMAELADVTVAPPLPNPRWARWDHADAGLWPAIEFLDERDQNAVPAYVVDTADRARKRLLAADLPCVLGHADFEAQNLRWRDGQVWAVHDWDSLAWQPEAALAGAACGAFASASPPTLAPIESSAAFLAAYQDFRGRRFTAEEQEIVWAASLWPAVHNARWEALHGDPPVACDAVRAQSAERLRRANA</sequence>
<accession>A0A1H3PJP4</accession>
<dbReference type="GO" id="GO:0016301">
    <property type="term" value="F:kinase activity"/>
    <property type="evidence" value="ECO:0007669"/>
    <property type="project" value="UniProtKB-KW"/>
</dbReference>
<organism evidence="1 2">
    <name type="scientific">Saccharopolyspora shandongensis</name>
    <dbReference type="NCBI Taxonomy" id="418495"/>
    <lineage>
        <taxon>Bacteria</taxon>
        <taxon>Bacillati</taxon>
        <taxon>Actinomycetota</taxon>
        <taxon>Actinomycetes</taxon>
        <taxon>Pseudonocardiales</taxon>
        <taxon>Pseudonocardiaceae</taxon>
        <taxon>Saccharopolyspora</taxon>
    </lineage>
</organism>
<evidence type="ECO:0000313" key="2">
    <source>
        <dbReference type="Proteomes" id="UP000199529"/>
    </source>
</evidence>
<keyword evidence="1" id="KW-0808">Transferase</keyword>
<dbReference type="STRING" id="418495.SAMN05216215_104260"/>
<dbReference type="Gene3D" id="3.90.1200.10">
    <property type="match status" value="1"/>
</dbReference>
<keyword evidence="2" id="KW-1185">Reference proteome</keyword>
<evidence type="ECO:0000313" key="1">
    <source>
        <dbReference type="EMBL" id="SDZ01065.1"/>
    </source>
</evidence>
<dbReference type="AlphaFoldDB" id="A0A1H3PJP4"/>
<dbReference type="Proteomes" id="UP000199529">
    <property type="component" value="Unassembled WGS sequence"/>
</dbReference>
<dbReference type="InterPro" id="IPR011009">
    <property type="entry name" value="Kinase-like_dom_sf"/>
</dbReference>
<gene>
    <name evidence="1" type="ORF">SAMN05216215_104260</name>
</gene>
<dbReference type="EMBL" id="FNOK01000042">
    <property type="protein sequence ID" value="SDZ01065.1"/>
    <property type="molecule type" value="Genomic_DNA"/>
</dbReference>